<dbReference type="Proteomes" id="UP000700706">
    <property type="component" value="Unassembled WGS sequence"/>
</dbReference>
<evidence type="ECO:0000259" key="2">
    <source>
        <dbReference type="PROSITE" id="PS50968"/>
    </source>
</evidence>
<comment type="caution">
    <text evidence="3">The sequence shown here is derived from an EMBL/GenBank/DDBJ whole genome shotgun (WGS) entry which is preliminary data.</text>
</comment>
<dbReference type="PROSITE" id="PS50968">
    <property type="entry name" value="BIOTINYL_LIPOYL"/>
    <property type="match status" value="1"/>
</dbReference>
<protein>
    <submittedName>
        <fullName evidence="3">Acetyl-CoA carboxylase biotin carboxyl carrier protein subunit</fullName>
    </submittedName>
</protein>
<feature type="domain" description="Lipoyl-binding" evidence="2">
    <location>
        <begin position="1"/>
        <end position="72"/>
    </location>
</feature>
<dbReference type="SUPFAM" id="SSF51230">
    <property type="entry name" value="Single hybrid motif"/>
    <property type="match status" value="1"/>
</dbReference>
<evidence type="ECO:0000313" key="3">
    <source>
        <dbReference type="EMBL" id="MBW8725578.1"/>
    </source>
</evidence>
<dbReference type="PANTHER" id="PTHR45266">
    <property type="entry name" value="OXALOACETATE DECARBOXYLASE ALPHA CHAIN"/>
    <property type="match status" value="1"/>
</dbReference>
<name>A0A952FIG0_9PROT</name>
<dbReference type="Gene3D" id="2.40.50.100">
    <property type="match status" value="1"/>
</dbReference>
<dbReference type="Pfam" id="PF00364">
    <property type="entry name" value="Biotin_lipoyl"/>
    <property type="match status" value="1"/>
</dbReference>
<keyword evidence="1" id="KW-0092">Biotin</keyword>
<proteinExistence type="predicted"/>
<dbReference type="AlphaFoldDB" id="A0A952FIG0"/>
<dbReference type="EMBL" id="JAEKLZ010000176">
    <property type="protein sequence ID" value="MBW8725578.1"/>
    <property type="molecule type" value="Genomic_DNA"/>
</dbReference>
<dbReference type="InterPro" id="IPR050709">
    <property type="entry name" value="Biotin_Carboxyl_Carrier/Decarb"/>
</dbReference>
<dbReference type="InterPro" id="IPR000089">
    <property type="entry name" value="Biotin_lipoyl"/>
</dbReference>
<sequence>MATEVKTQTAGNMWKVLVKPGDSVAVGDTLFIMEVMKMEVPHEAPVAGTVASVHVAEGAEGLDADLTVVVIA</sequence>
<dbReference type="CDD" id="cd06850">
    <property type="entry name" value="biotinyl_domain"/>
    <property type="match status" value="1"/>
</dbReference>
<gene>
    <name evidence="3" type="ORF">JF625_10535</name>
</gene>
<reference evidence="3" key="1">
    <citation type="submission" date="2020-06" db="EMBL/GenBank/DDBJ databases">
        <title>Stable isotope informed genome-resolved metagenomics uncovers potential trophic interactions in rhizosphere soil.</title>
        <authorList>
            <person name="Starr E.P."/>
            <person name="Shi S."/>
            <person name="Blazewicz S.J."/>
            <person name="Koch B.J."/>
            <person name="Probst A.J."/>
            <person name="Hungate B.A."/>
            <person name="Pett-Ridge J."/>
            <person name="Firestone M.K."/>
            <person name="Banfield J.F."/>
        </authorList>
    </citation>
    <scope>NUCLEOTIDE SEQUENCE</scope>
    <source>
        <strain evidence="3">YM_69_17</strain>
    </source>
</reference>
<evidence type="ECO:0000313" key="4">
    <source>
        <dbReference type="Proteomes" id="UP000700706"/>
    </source>
</evidence>
<dbReference type="InterPro" id="IPR011053">
    <property type="entry name" value="Single_hybrid_motif"/>
</dbReference>
<evidence type="ECO:0000256" key="1">
    <source>
        <dbReference type="ARBA" id="ARBA00023267"/>
    </source>
</evidence>
<organism evidence="3 4">
    <name type="scientific">Inquilinus limosus</name>
    <dbReference type="NCBI Taxonomy" id="171674"/>
    <lineage>
        <taxon>Bacteria</taxon>
        <taxon>Pseudomonadati</taxon>
        <taxon>Pseudomonadota</taxon>
        <taxon>Alphaproteobacteria</taxon>
        <taxon>Rhodospirillales</taxon>
        <taxon>Rhodospirillaceae</taxon>
        <taxon>Inquilinus</taxon>
    </lineage>
</organism>
<dbReference type="PANTHER" id="PTHR45266:SF3">
    <property type="entry name" value="OXALOACETATE DECARBOXYLASE ALPHA CHAIN"/>
    <property type="match status" value="1"/>
</dbReference>
<accession>A0A952FIG0</accession>